<organism evidence="2 3">
    <name type="scientific">Marasmiellus scandens</name>
    <dbReference type="NCBI Taxonomy" id="2682957"/>
    <lineage>
        <taxon>Eukaryota</taxon>
        <taxon>Fungi</taxon>
        <taxon>Dikarya</taxon>
        <taxon>Basidiomycota</taxon>
        <taxon>Agaricomycotina</taxon>
        <taxon>Agaricomycetes</taxon>
        <taxon>Agaricomycetidae</taxon>
        <taxon>Agaricales</taxon>
        <taxon>Marasmiineae</taxon>
        <taxon>Omphalotaceae</taxon>
        <taxon>Marasmiellus</taxon>
    </lineage>
</organism>
<feature type="compositionally biased region" description="Basic and acidic residues" evidence="1">
    <location>
        <begin position="1"/>
        <end position="17"/>
    </location>
</feature>
<dbReference type="EMBL" id="JBANRG010000003">
    <property type="protein sequence ID" value="KAK7468913.1"/>
    <property type="molecule type" value="Genomic_DNA"/>
</dbReference>
<evidence type="ECO:0000313" key="2">
    <source>
        <dbReference type="EMBL" id="KAK7468913.1"/>
    </source>
</evidence>
<feature type="region of interest" description="Disordered" evidence="1">
    <location>
        <begin position="1"/>
        <end position="42"/>
    </location>
</feature>
<keyword evidence="3" id="KW-1185">Reference proteome</keyword>
<comment type="caution">
    <text evidence="2">The sequence shown here is derived from an EMBL/GenBank/DDBJ whole genome shotgun (WGS) entry which is preliminary data.</text>
</comment>
<proteinExistence type="predicted"/>
<name>A0ABR1JYK3_9AGAR</name>
<evidence type="ECO:0000256" key="1">
    <source>
        <dbReference type="SAM" id="MobiDB-lite"/>
    </source>
</evidence>
<sequence>MDAEHQRRDGEDGRDDKDEKDDDDDSSEDSSSEDSSPREFDWTTLGRHVAYKGFMKIMRKFKGKRLISRYPQHLLLDLKESDFLRPATQK</sequence>
<protein>
    <submittedName>
        <fullName evidence="2">Uncharacterized protein</fullName>
    </submittedName>
</protein>
<feature type="compositionally biased region" description="Acidic residues" evidence="1">
    <location>
        <begin position="18"/>
        <end position="32"/>
    </location>
</feature>
<evidence type="ECO:0000313" key="3">
    <source>
        <dbReference type="Proteomes" id="UP001498398"/>
    </source>
</evidence>
<dbReference type="Proteomes" id="UP001498398">
    <property type="component" value="Unassembled WGS sequence"/>
</dbReference>
<gene>
    <name evidence="2" type="ORF">VKT23_003410</name>
</gene>
<reference evidence="2 3" key="1">
    <citation type="submission" date="2024-01" db="EMBL/GenBank/DDBJ databases">
        <title>A draft genome for the cacao thread blight pathogen Marasmiellus scandens.</title>
        <authorList>
            <person name="Baruah I.K."/>
            <person name="Leung J."/>
            <person name="Bukari Y."/>
            <person name="Amoako-Attah I."/>
            <person name="Meinhardt L.W."/>
            <person name="Bailey B.A."/>
            <person name="Cohen S.P."/>
        </authorList>
    </citation>
    <scope>NUCLEOTIDE SEQUENCE [LARGE SCALE GENOMIC DNA]</scope>
    <source>
        <strain evidence="2 3">GH-19</strain>
    </source>
</reference>
<accession>A0ABR1JYK3</accession>